<dbReference type="Pfam" id="PF00149">
    <property type="entry name" value="Metallophos"/>
    <property type="match status" value="1"/>
</dbReference>
<dbReference type="EMBL" id="QOCS01000005">
    <property type="protein sequence ID" value="RHW48383.1"/>
    <property type="molecule type" value="Genomic_DNA"/>
</dbReference>
<keyword evidence="1" id="KW-0812">Transmembrane</keyword>
<sequence length="457" mass="51942">MNIKTVKLGFYPSFFVFNIKQIFIIIFILINKVRRFQQINLILYKTYQINNLMMEESTMPEVNILATADIHGFIDNPKNSSALALPAIKQQYPNALLIDNGDFFIGNPLTSFFSEQSTVSPLVNFANDTAYDVMIPGNHDFDHGLNYLQKQAAALKADYLCCNVFTNTDQLVFKPFVIKEIAGVRVGIIGVLTSGMSMISDYSLLKGLIIKDALAELRKNVTQLRPQVDLLIVAYHGGIERNLQTGSPTTYATGEDETYKLVTSIEEIDGFICGHQHWINQGVVGSTGVIQCGYAGNCYGQLHFEISPQKDISVSTAIIETKDLPLSSTTYYDNNQYQRWLEAKVDVTQLTNFLQQKFNRKNLGIFLDLQGSTNQALIDSFTIPYGVRIYHLNSQEYQQFSQRQWALKVEDFAESTTDFRVLTNSYDIWDYRLEEQFVDNIFDEYLVYLGLTQEDLA</sequence>
<feature type="domain" description="Calcineurin-like phosphoesterase" evidence="2">
    <location>
        <begin position="63"/>
        <end position="277"/>
    </location>
</feature>
<dbReference type="GO" id="GO:0016787">
    <property type="term" value="F:hydrolase activity"/>
    <property type="evidence" value="ECO:0007669"/>
    <property type="project" value="InterPro"/>
</dbReference>
<accession>A0A3R6YK83</accession>
<evidence type="ECO:0000256" key="1">
    <source>
        <dbReference type="SAM" id="Phobius"/>
    </source>
</evidence>
<dbReference type="PANTHER" id="PTHR11575">
    <property type="entry name" value="5'-NUCLEOTIDASE-RELATED"/>
    <property type="match status" value="1"/>
</dbReference>
<dbReference type="GO" id="GO:0009166">
    <property type="term" value="P:nucleotide catabolic process"/>
    <property type="evidence" value="ECO:0007669"/>
    <property type="project" value="InterPro"/>
</dbReference>
<evidence type="ECO:0000313" key="3">
    <source>
        <dbReference type="EMBL" id="RHW48383.1"/>
    </source>
</evidence>
<dbReference type="InterPro" id="IPR029052">
    <property type="entry name" value="Metallo-depent_PP-like"/>
</dbReference>
<comment type="caution">
    <text evidence="3">The sequence shown here is derived from an EMBL/GenBank/DDBJ whole genome shotgun (WGS) entry which is preliminary data.</text>
</comment>
<evidence type="ECO:0000259" key="2">
    <source>
        <dbReference type="Pfam" id="PF00149"/>
    </source>
</evidence>
<dbReference type="SUPFAM" id="SSF56300">
    <property type="entry name" value="Metallo-dependent phosphatases"/>
    <property type="match status" value="1"/>
</dbReference>
<dbReference type="Gene3D" id="3.60.21.10">
    <property type="match status" value="1"/>
</dbReference>
<dbReference type="GO" id="GO:0030288">
    <property type="term" value="C:outer membrane-bounded periplasmic space"/>
    <property type="evidence" value="ECO:0007669"/>
    <property type="project" value="TreeGrafter"/>
</dbReference>
<name>A0A3R6YK83_9LACO</name>
<protein>
    <submittedName>
        <fullName evidence="3">2,' 3'-cyclic nucleotide 2'-phosphodiesterase</fullName>
    </submittedName>
</protein>
<reference evidence="3 4" key="1">
    <citation type="submission" date="2018-07" db="EMBL/GenBank/DDBJ databases">
        <title>Genome sequences of six Lactobacillus spp. isolated from bumble bee guts.</title>
        <authorList>
            <person name="Motta E.V.S."/>
            <person name="Moran N.A."/>
        </authorList>
    </citation>
    <scope>NUCLEOTIDE SEQUENCE [LARGE SCALE GENOMIC DNA]</scope>
    <source>
        <strain evidence="3 4">LV-8.1</strain>
    </source>
</reference>
<feature type="transmembrane region" description="Helical" evidence="1">
    <location>
        <begin position="12"/>
        <end position="30"/>
    </location>
</feature>
<gene>
    <name evidence="3" type="ORF">DS832_02150</name>
</gene>
<evidence type="ECO:0000313" key="4">
    <source>
        <dbReference type="Proteomes" id="UP000284822"/>
    </source>
</evidence>
<dbReference type="InterPro" id="IPR004843">
    <property type="entry name" value="Calcineurin-like_PHP"/>
</dbReference>
<keyword evidence="1" id="KW-0472">Membrane</keyword>
<dbReference type="PANTHER" id="PTHR11575:SF24">
    <property type="entry name" value="5'-NUCLEOTIDASE"/>
    <property type="match status" value="1"/>
</dbReference>
<dbReference type="AlphaFoldDB" id="A0A3R6YK83"/>
<proteinExistence type="predicted"/>
<dbReference type="InterPro" id="IPR006179">
    <property type="entry name" value="5_nucleotidase/apyrase"/>
</dbReference>
<organism evidence="3 4">
    <name type="scientific">Bombilactobacillus bombi</name>
    <dbReference type="NCBI Taxonomy" id="1303590"/>
    <lineage>
        <taxon>Bacteria</taxon>
        <taxon>Bacillati</taxon>
        <taxon>Bacillota</taxon>
        <taxon>Bacilli</taxon>
        <taxon>Lactobacillales</taxon>
        <taxon>Lactobacillaceae</taxon>
        <taxon>Bombilactobacillus</taxon>
    </lineage>
</organism>
<dbReference type="Proteomes" id="UP000284822">
    <property type="component" value="Unassembled WGS sequence"/>
</dbReference>
<keyword evidence="1" id="KW-1133">Transmembrane helix</keyword>